<protein>
    <submittedName>
        <fullName evidence="1">Uncharacterized protein</fullName>
    </submittedName>
</protein>
<dbReference type="EMBL" id="JBBYXI010000001">
    <property type="protein sequence ID" value="MEN3930196.1"/>
    <property type="molecule type" value="Genomic_DNA"/>
</dbReference>
<sequence length="206" mass="22658">MSPVPILIWSHFKNEQHASPFDDYVAQGKLREIWEGDVTQHDIEEAPAAIITMHIDQNRAVNWLPWFSKLLDRGGRIAINGHVIRPYLEGVGTYIPAEKVGKSGLLLTVLGEHPIFEGIDRVACGVRKGVAGFYGRGHNQMPSGAVALTGVGPAKAPLDWIWQRPAGGEIFSHAGNDIWNISADEPINRRLTNNLVNWVNNAQSAS</sequence>
<accession>A0ABV0BIW3</accession>
<name>A0ABV0BIW3_9HYPH</name>
<dbReference type="RefSeq" id="WP_346336161.1">
    <property type="nucleotide sequence ID" value="NZ_JBBYXI010000001.1"/>
</dbReference>
<proteinExistence type="predicted"/>
<keyword evidence="2" id="KW-1185">Reference proteome</keyword>
<comment type="caution">
    <text evidence="1">The sequence shown here is derived from an EMBL/GenBank/DDBJ whole genome shotgun (WGS) entry which is preliminary data.</text>
</comment>
<gene>
    <name evidence="1" type="ORF">WJT86_03865</name>
</gene>
<organism evidence="1 2">
    <name type="scientific">Hohaiivirga grylli</name>
    <dbReference type="NCBI Taxonomy" id="3133970"/>
    <lineage>
        <taxon>Bacteria</taxon>
        <taxon>Pseudomonadati</taxon>
        <taxon>Pseudomonadota</taxon>
        <taxon>Alphaproteobacteria</taxon>
        <taxon>Hyphomicrobiales</taxon>
        <taxon>Methylobacteriaceae</taxon>
        <taxon>Hohaiivirga</taxon>
    </lineage>
</organism>
<evidence type="ECO:0000313" key="2">
    <source>
        <dbReference type="Proteomes" id="UP001418637"/>
    </source>
</evidence>
<evidence type="ECO:0000313" key="1">
    <source>
        <dbReference type="EMBL" id="MEN3930196.1"/>
    </source>
</evidence>
<dbReference type="Proteomes" id="UP001418637">
    <property type="component" value="Unassembled WGS sequence"/>
</dbReference>
<reference evidence="1 2" key="1">
    <citation type="submission" date="2024-04" db="EMBL/GenBank/DDBJ databases">
        <title>A novel species isolated from cricket.</title>
        <authorList>
            <person name="Wang H.-C."/>
        </authorList>
    </citation>
    <scope>NUCLEOTIDE SEQUENCE [LARGE SCALE GENOMIC DNA]</scope>
    <source>
        <strain evidence="1 2">WL0021</strain>
    </source>
</reference>